<sequence length="133" mass="15826">MTKGFLESGEFNDVNEHFNVCTDGKYTYSPTMYVQYGLYQSNKEYHADLVTLPKHYQERYWKNHGNQPDNMINHPDTIQEEHLKRVAEQKRRDKIREEVNFRAEIEQEETKIRLICHDGSTRRSSSSKTGNLR</sequence>
<proteinExistence type="predicted"/>
<evidence type="ECO:0000313" key="1">
    <source>
        <dbReference type="EMBL" id="PMD47195.1"/>
    </source>
</evidence>
<evidence type="ECO:0000313" key="2">
    <source>
        <dbReference type="Proteomes" id="UP000235786"/>
    </source>
</evidence>
<dbReference type="OrthoDB" id="194358at2759"/>
<keyword evidence="2" id="KW-1185">Reference proteome</keyword>
<name>A0A2J6S8U9_HYAVF</name>
<dbReference type="AlphaFoldDB" id="A0A2J6S8U9"/>
<protein>
    <submittedName>
        <fullName evidence="1">Uncharacterized protein</fullName>
    </submittedName>
</protein>
<accession>A0A2J6S8U9</accession>
<gene>
    <name evidence="1" type="ORF">L207DRAFT_575988</name>
</gene>
<reference evidence="1 2" key="1">
    <citation type="submission" date="2016-04" db="EMBL/GenBank/DDBJ databases">
        <title>A degradative enzymes factory behind the ericoid mycorrhizal symbiosis.</title>
        <authorList>
            <consortium name="DOE Joint Genome Institute"/>
            <person name="Martino E."/>
            <person name="Morin E."/>
            <person name="Grelet G."/>
            <person name="Kuo A."/>
            <person name="Kohler A."/>
            <person name="Daghino S."/>
            <person name="Barry K."/>
            <person name="Choi C."/>
            <person name="Cichocki N."/>
            <person name="Clum A."/>
            <person name="Copeland A."/>
            <person name="Hainaut M."/>
            <person name="Haridas S."/>
            <person name="Labutti K."/>
            <person name="Lindquist E."/>
            <person name="Lipzen A."/>
            <person name="Khouja H.-R."/>
            <person name="Murat C."/>
            <person name="Ohm R."/>
            <person name="Olson A."/>
            <person name="Spatafora J."/>
            <person name="Veneault-Fourrey C."/>
            <person name="Henrissat B."/>
            <person name="Grigoriev I."/>
            <person name="Martin F."/>
            <person name="Perotto S."/>
        </authorList>
    </citation>
    <scope>NUCLEOTIDE SEQUENCE [LARGE SCALE GENOMIC DNA]</scope>
    <source>
        <strain evidence="1 2">F</strain>
    </source>
</reference>
<dbReference type="STRING" id="1149755.A0A2J6S8U9"/>
<dbReference type="Proteomes" id="UP000235786">
    <property type="component" value="Unassembled WGS sequence"/>
</dbReference>
<organism evidence="1 2">
    <name type="scientific">Hyaloscypha variabilis (strain UAMH 11265 / GT02V1 / F)</name>
    <name type="common">Meliniomyces variabilis</name>
    <dbReference type="NCBI Taxonomy" id="1149755"/>
    <lineage>
        <taxon>Eukaryota</taxon>
        <taxon>Fungi</taxon>
        <taxon>Dikarya</taxon>
        <taxon>Ascomycota</taxon>
        <taxon>Pezizomycotina</taxon>
        <taxon>Leotiomycetes</taxon>
        <taxon>Helotiales</taxon>
        <taxon>Hyaloscyphaceae</taxon>
        <taxon>Hyaloscypha</taxon>
        <taxon>Hyaloscypha variabilis</taxon>
    </lineage>
</organism>
<dbReference type="EMBL" id="KZ613938">
    <property type="protein sequence ID" value="PMD47195.1"/>
    <property type="molecule type" value="Genomic_DNA"/>
</dbReference>